<keyword evidence="6" id="KW-0540">Nuclease</keyword>
<evidence type="ECO:0000313" key="6">
    <source>
        <dbReference type="EMBL" id="RUL89244.1"/>
    </source>
</evidence>
<evidence type="ECO:0000259" key="5">
    <source>
        <dbReference type="SMART" id="SM00478"/>
    </source>
</evidence>
<dbReference type="InterPro" id="IPR011257">
    <property type="entry name" value="DNA_glycosylase"/>
</dbReference>
<dbReference type="GO" id="GO:0046872">
    <property type="term" value="F:metal ion binding"/>
    <property type="evidence" value="ECO:0007669"/>
    <property type="project" value="UniProtKB-KW"/>
</dbReference>
<dbReference type="Gene3D" id="1.10.1670.10">
    <property type="entry name" value="Helix-hairpin-Helix base-excision DNA repair enzymes (C-terminal)"/>
    <property type="match status" value="1"/>
</dbReference>
<reference evidence="6 7" key="1">
    <citation type="submission" date="2018-12" db="EMBL/GenBank/DDBJ databases">
        <authorList>
            <person name="Toschakov S.V."/>
        </authorList>
    </citation>
    <scope>NUCLEOTIDE SEQUENCE [LARGE SCALE GENOMIC DNA]</scope>
    <source>
        <strain evidence="6 7">GM2012</strain>
    </source>
</reference>
<dbReference type="OrthoDB" id="9802365at2"/>
<keyword evidence="1" id="KW-0004">4Fe-4S</keyword>
<keyword evidence="3" id="KW-0408">Iron</keyword>
<evidence type="ECO:0000256" key="4">
    <source>
        <dbReference type="ARBA" id="ARBA00023014"/>
    </source>
</evidence>
<dbReference type="Proteomes" id="UP000280296">
    <property type="component" value="Unassembled WGS sequence"/>
</dbReference>
<dbReference type="PANTHER" id="PTHR10359:SF19">
    <property type="entry name" value="DNA REPAIR GLYCOSYLASE MJ1434-RELATED"/>
    <property type="match status" value="1"/>
</dbReference>
<organism evidence="6 7">
    <name type="scientific">Tautonia sociabilis</name>
    <dbReference type="NCBI Taxonomy" id="2080755"/>
    <lineage>
        <taxon>Bacteria</taxon>
        <taxon>Pseudomonadati</taxon>
        <taxon>Planctomycetota</taxon>
        <taxon>Planctomycetia</taxon>
        <taxon>Isosphaerales</taxon>
        <taxon>Isosphaeraceae</taxon>
        <taxon>Tautonia</taxon>
    </lineage>
</organism>
<dbReference type="CDD" id="cd00056">
    <property type="entry name" value="ENDO3c"/>
    <property type="match status" value="1"/>
</dbReference>
<comment type="caution">
    <text evidence="6">The sequence shown here is derived from an EMBL/GenBank/DDBJ whole genome shotgun (WGS) entry which is preliminary data.</text>
</comment>
<dbReference type="GO" id="GO:0051539">
    <property type="term" value="F:4 iron, 4 sulfur cluster binding"/>
    <property type="evidence" value="ECO:0007669"/>
    <property type="project" value="UniProtKB-KW"/>
</dbReference>
<accession>A0A432MP85</accession>
<proteinExistence type="predicted"/>
<dbReference type="GO" id="GO:0006284">
    <property type="term" value="P:base-excision repair"/>
    <property type="evidence" value="ECO:0007669"/>
    <property type="project" value="InterPro"/>
</dbReference>
<dbReference type="InterPro" id="IPR023170">
    <property type="entry name" value="HhH_base_excis_C"/>
</dbReference>
<keyword evidence="2" id="KW-0479">Metal-binding</keyword>
<evidence type="ECO:0000256" key="1">
    <source>
        <dbReference type="ARBA" id="ARBA00022485"/>
    </source>
</evidence>
<dbReference type="GO" id="GO:0004519">
    <property type="term" value="F:endonuclease activity"/>
    <property type="evidence" value="ECO:0007669"/>
    <property type="project" value="UniProtKB-KW"/>
</dbReference>
<keyword evidence="7" id="KW-1185">Reference proteome</keyword>
<dbReference type="AlphaFoldDB" id="A0A432MP85"/>
<evidence type="ECO:0000313" key="7">
    <source>
        <dbReference type="Proteomes" id="UP000280296"/>
    </source>
</evidence>
<feature type="domain" description="HhH-GPD" evidence="5">
    <location>
        <begin position="49"/>
        <end position="194"/>
    </location>
</feature>
<sequence length="223" mass="24303">MPSFSADYPEIARTLAASLGEPNPTRERPPSSFREFLRVFLEEQAGGPSIDLLDRAGLSLDPGPLAEADPTELLDLLRDGRRAPPRGLGPSLQRLARWVVDRGGFDALDGIGTDTLRDELRSLRGIGPATADRLLLEALGRPSAPVRRSDYRILVRHGWLDESSGYDEARELLCSVSPDDPAALSQLSSWLGELARFCRVASPQCDRCPLRPFLPPGGPIDPT</sequence>
<dbReference type="EMBL" id="RYZH01000003">
    <property type="protein sequence ID" value="RUL89244.1"/>
    <property type="molecule type" value="Genomic_DNA"/>
</dbReference>
<keyword evidence="4" id="KW-0411">Iron-sulfur</keyword>
<dbReference type="InterPro" id="IPR003265">
    <property type="entry name" value="HhH-GPD_domain"/>
</dbReference>
<dbReference type="SUPFAM" id="SSF48150">
    <property type="entry name" value="DNA-glycosylase"/>
    <property type="match status" value="1"/>
</dbReference>
<reference evidence="6 7" key="2">
    <citation type="submission" date="2019-01" db="EMBL/GenBank/DDBJ databases">
        <title>Tautonia sociabilis, a novel thermotolerant planctomycete of Isosphaeraceae family, isolated from a 4000 m deep subterranean habitat.</title>
        <authorList>
            <person name="Kovaleva O.L."/>
            <person name="Elcheninov A.G."/>
            <person name="Van Heerden E."/>
            <person name="Toshchakov S.V."/>
            <person name="Novikov A."/>
            <person name="Bonch-Osmolovskaya E.A."/>
            <person name="Kublanov I.V."/>
        </authorList>
    </citation>
    <scope>NUCLEOTIDE SEQUENCE [LARGE SCALE GENOMIC DNA]</scope>
    <source>
        <strain evidence="6 7">GM2012</strain>
    </source>
</reference>
<dbReference type="SMART" id="SM00478">
    <property type="entry name" value="ENDO3c"/>
    <property type="match status" value="1"/>
</dbReference>
<evidence type="ECO:0000256" key="3">
    <source>
        <dbReference type="ARBA" id="ARBA00023004"/>
    </source>
</evidence>
<keyword evidence="6" id="KW-0378">Hydrolase</keyword>
<dbReference type="PANTHER" id="PTHR10359">
    <property type="entry name" value="A/G-SPECIFIC ADENINE GLYCOSYLASE/ENDONUCLEASE III"/>
    <property type="match status" value="1"/>
</dbReference>
<keyword evidence="6" id="KW-0255">Endonuclease</keyword>
<protein>
    <submittedName>
        <fullName evidence="6">Endonuclease III</fullName>
    </submittedName>
</protein>
<name>A0A432MP85_9BACT</name>
<gene>
    <name evidence="6" type="ORF">TsocGM_02155</name>
</gene>
<evidence type="ECO:0000256" key="2">
    <source>
        <dbReference type="ARBA" id="ARBA00022723"/>
    </source>
</evidence>
<dbReference type="Gene3D" id="1.10.340.30">
    <property type="entry name" value="Hypothetical protein, domain 2"/>
    <property type="match status" value="1"/>
</dbReference>
<dbReference type="RefSeq" id="WP_126723680.1">
    <property type="nucleotide sequence ID" value="NZ_RYZH01000003.1"/>
</dbReference>